<dbReference type="CDD" id="cd05233">
    <property type="entry name" value="SDR_c"/>
    <property type="match status" value="1"/>
</dbReference>
<name>A0A2A6FQ15_9MICO</name>
<organism evidence="3 4">
    <name type="scientific">Candidatus Lumbricidiphila eiseniae</name>
    <dbReference type="NCBI Taxonomy" id="1969409"/>
    <lineage>
        <taxon>Bacteria</taxon>
        <taxon>Bacillati</taxon>
        <taxon>Actinomycetota</taxon>
        <taxon>Actinomycetes</taxon>
        <taxon>Micrococcales</taxon>
        <taxon>Microbacteriaceae</taxon>
        <taxon>Candidatus Lumbricidiphila</taxon>
    </lineage>
</organism>
<comment type="caution">
    <text evidence="3">The sequence shown here is derived from an EMBL/GenBank/DDBJ whole genome shotgun (WGS) entry which is preliminary data.</text>
</comment>
<dbReference type="PRINTS" id="PR00080">
    <property type="entry name" value="SDRFAMILY"/>
</dbReference>
<evidence type="ECO:0000256" key="1">
    <source>
        <dbReference type="ARBA" id="ARBA00006484"/>
    </source>
</evidence>
<dbReference type="PANTHER" id="PTHR42760:SF115">
    <property type="entry name" value="3-OXOACYL-[ACYL-CARRIER-PROTEIN] REDUCTASE FABG"/>
    <property type="match status" value="1"/>
</dbReference>
<dbReference type="AlphaFoldDB" id="A0A2A6FQ15"/>
<evidence type="ECO:0000313" key="3">
    <source>
        <dbReference type="EMBL" id="PDQ34711.1"/>
    </source>
</evidence>
<dbReference type="EMBL" id="NAEP01000046">
    <property type="protein sequence ID" value="PDQ34711.1"/>
    <property type="molecule type" value="Genomic_DNA"/>
</dbReference>
<dbReference type="Pfam" id="PF13561">
    <property type="entry name" value="adh_short_C2"/>
    <property type="match status" value="1"/>
</dbReference>
<proteinExistence type="inferred from homology"/>
<gene>
    <name evidence="3" type="ORF">B5766_09610</name>
</gene>
<keyword evidence="2" id="KW-0560">Oxidoreductase</keyword>
<dbReference type="PANTHER" id="PTHR42760">
    <property type="entry name" value="SHORT-CHAIN DEHYDROGENASES/REDUCTASES FAMILY MEMBER"/>
    <property type="match status" value="1"/>
</dbReference>
<reference evidence="4" key="1">
    <citation type="submission" date="2017-03" db="EMBL/GenBank/DDBJ databases">
        <authorList>
            <person name="Lund M.B."/>
        </authorList>
    </citation>
    <scope>NUCLEOTIDE SEQUENCE [LARGE SCALE GENOMIC DNA]</scope>
</reference>
<dbReference type="NCBIfam" id="NF005559">
    <property type="entry name" value="PRK07231.1"/>
    <property type="match status" value="1"/>
</dbReference>
<dbReference type="NCBIfam" id="NF004713">
    <property type="entry name" value="PRK06057.1"/>
    <property type="match status" value="1"/>
</dbReference>
<comment type="similarity">
    <text evidence="1">Belongs to the short-chain dehydrogenases/reductases (SDR) family.</text>
</comment>
<protein>
    <submittedName>
        <fullName evidence="3">3-oxoacyl-ACP reductase</fullName>
    </submittedName>
</protein>
<dbReference type="InterPro" id="IPR036291">
    <property type="entry name" value="NAD(P)-bd_dom_sf"/>
</dbReference>
<dbReference type="SUPFAM" id="SSF51735">
    <property type="entry name" value="NAD(P)-binding Rossmann-fold domains"/>
    <property type="match status" value="1"/>
</dbReference>
<sequence>MTIPRLDLTQRLAGRVAIVTGGGSGIGLATAKRFAAEGARVVIGDMDATAGESAASLVDGLFVRVNVTEETEVNHLFNEAARVYGSVDVAFNNAGISPPDDDSIETTELPAWQKVQDVNLKSVYLCSRAAIRHMVKQGRGSIINTASFVAVLGSATSQISYTASKGGVLAMSRELGVQFARQGIRVNALCPGPVNTPLLQELFAKDPERAQRRLVHIPVGRFAEPEELAAAVAFLASDDSSFITGSTFLVDGGISSAYVTPL</sequence>
<dbReference type="PRINTS" id="PR00081">
    <property type="entry name" value="GDHRDH"/>
</dbReference>
<accession>A0A2A6FQ15</accession>
<dbReference type="Proteomes" id="UP000219994">
    <property type="component" value="Unassembled WGS sequence"/>
</dbReference>
<evidence type="ECO:0000256" key="2">
    <source>
        <dbReference type="ARBA" id="ARBA00023002"/>
    </source>
</evidence>
<dbReference type="Gene3D" id="3.40.50.720">
    <property type="entry name" value="NAD(P)-binding Rossmann-like Domain"/>
    <property type="match status" value="1"/>
</dbReference>
<evidence type="ECO:0000313" key="4">
    <source>
        <dbReference type="Proteomes" id="UP000219994"/>
    </source>
</evidence>
<dbReference type="InterPro" id="IPR002347">
    <property type="entry name" value="SDR_fam"/>
</dbReference>
<dbReference type="FunFam" id="3.40.50.720:FF:000084">
    <property type="entry name" value="Short-chain dehydrogenase reductase"/>
    <property type="match status" value="1"/>
</dbReference>
<dbReference type="GO" id="GO:0016616">
    <property type="term" value="F:oxidoreductase activity, acting on the CH-OH group of donors, NAD or NADP as acceptor"/>
    <property type="evidence" value="ECO:0007669"/>
    <property type="project" value="TreeGrafter"/>
</dbReference>